<organism evidence="1 2">
    <name type="scientific">Nonomuraea africana</name>
    <dbReference type="NCBI Taxonomy" id="46171"/>
    <lineage>
        <taxon>Bacteria</taxon>
        <taxon>Bacillati</taxon>
        <taxon>Actinomycetota</taxon>
        <taxon>Actinomycetes</taxon>
        <taxon>Streptosporangiales</taxon>
        <taxon>Streptosporangiaceae</taxon>
        <taxon>Nonomuraea</taxon>
    </lineage>
</organism>
<dbReference type="RefSeq" id="WP_225958627.1">
    <property type="nucleotide sequence ID" value="NZ_BAAASY010000029.1"/>
</dbReference>
<gene>
    <name evidence="1" type="ORF">H4W81_003007</name>
</gene>
<name>A0ABR9KDX8_9ACTN</name>
<keyword evidence="2" id="KW-1185">Reference proteome</keyword>
<protein>
    <submittedName>
        <fullName evidence="1">Uncharacterized protein</fullName>
    </submittedName>
</protein>
<accession>A0ABR9KDX8</accession>
<reference evidence="1 2" key="1">
    <citation type="submission" date="2020-10" db="EMBL/GenBank/DDBJ databases">
        <title>Sequencing the genomes of 1000 actinobacteria strains.</title>
        <authorList>
            <person name="Klenk H.-P."/>
        </authorList>
    </citation>
    <scope>NUCLEOTIDE SEQUENCE [LARGE SCALE GENOMIC DNA]</scope>
    <source>
        <strain evidence="1 2">DSM 43748</strain>
    </source>
</reference>
<proteinExistence type="predicted"/>
<dbReference type="Proteomes" id="UP000661607">
    <property type="component" value="Unassembled WGS sequence"/>
</dbReference>
<comment type="caution">
    <text evidence="1">The sequence shown here is derived from an EMBL/GenBank/DDBJ whole genome shotgun (WGS) entry which is preliminary data.</text>
</comment>
<evidence type="ECO:0000313" key="2">
    <source>
        <dbReference type="Proteomes" id="UP000661607"/>
    </source>
</evidence>
<sequence>MLSGCGTRCATTSPRPCRQFEDLAATDTLELLAKAPDPTSASRLTIGQITAALKRARRRGVADKAATILARGLGRL</sequence>
<evidence type="ECO:0000313" key="1">
    <source>
        <dbReference type="EMBL" id="MBE1560228.1"/>
    </source>
</evidence>
<dbReference type="EMBL" id="JADBEF010000001">
    <property type="protein sequence ID" value="MBE1560228.1"/>
    <property type="molecule type" value="Genomic_DNA"/>
</dbReference>